<name>A0A6G0X7F9_9STRA</name>
<dbReference type="Proteomes" id="UP000481153">
    <property type="component" value="Unassembled WGS sequence"/>
</dbReference>
<reference evidence="2 3" key="1">
    <citation type="submission" date="2019-07" db="EMBL/GenBank/DDBJ databases">
        <title>Genomics analysis of Aphanomyces spp. identifies a new class of oomycete effector associated with host adaptation.</title>
        <authorList>
            <person name="Gaulin E."/>
        </authorList>
    </citation>
    <scope>NUCLEOTIDE SEQUENCE [LARGE SCALE GENOMIC DNA]</scope>
    <source>
        <strain evidence="2 3">ATCC 201684</strain>
    </source>
</reference>
<dbReference type="EMBL" id="VJMJ01000093">
    <property type="protein sequence ID" value="KAF0735824.1"/>
    <property type="molecule type" value="Genomic_DNA"/>
</dbReference>
<evidence type="ECO:0000313" key="3">
    <source>
        <dbReference type="Proteomes" id="UP000481153"/>
    </source>
</evidence>
<keyword evidence="3" id="KW-1185">Reference proteome</keyword>
<proteinExistence type="predicted"/>
<accession>A0A6G0X7F9</accession>
<gene>
    <name evidence="2" type="ORF">Ae201684_007828</name>
</gene>
<dbReference type="AlphaFoldDB" id="A0A6G0X7F9"/>
<evidence type="ECO:0000313" key="2">
    <source>
        <dbReference type="EMBL" id="KAF0735824.1"/>
    </source>
</evidence>
<dbReference type="SUPFAM" id="SSF57997">
    <property type="entry name" value="Tropomyosin"/>
    <property type="match status" value="1"/>
</dbReference>
<protein>
    <submittedName>
        <fullName evidence="2">Uncharacterized protein</fullName>
    </submittedName>
</protein>
<sequence length="843" mass="94589">MRSRPSSKELLTPVSTPEDDLRHHLLALQLEPIEETKPLDLVETNPEDTSDWGWFEDFASCDAEEPCQSALLFNISSFDGVVAPPLEAAKAIVVRRVLRLVTLMHLLVKLTSGYDHETVSLYDGNATSYTAFAMAFTATRPQSARPSSTCHRTGPKTNKITLGMYRFQPNTSALERVGPVDVHSTVLALLNLMADDSVHLHQAAHQVKMHRFRAHIPSTVVIGRHSEPAAWYYTNKEGFVLKKHATHCTWKYVREAFCGRFHPSQTSAHDGGGQNLHWPVAVAKFADGRMRLLTLHAVYALLRTLDAQCPSETLSSHPFCIQTFVPPAKRVRYISIYTMIRNINDCHVVVAELPPNYREQTHDNLDVNMATEPIELLEAENSLVVESIKRTTLLLIHHVNRKNTASDTPVISKLVAEYMIHTKDNECYLTAILGVSWQNGDQVQLADFQTQKIHDIGIANNQLEPQLPKSQKAVARQIQTFAKSLKGSTELYEAAERHAAECQEAAEKFQAQVVALRAELELVKAQLDDSSAFADAQRKIKFLEGHLELRDKNIAQLEETVAAQTARANEAEAELYKERNRFCVAMTETHEKIDALTMEIASTAHLRLELDAQVAAKDQALHAAKTTIQALQEALDRQKLETHHAQHENAKLELQLHQFEAENDKLKALLPFASVKKVNYSDKMHLHDMAMVWPEFRMEISLVNRALGAHYSAIKRTFAAYKTVKVPILAHAIALGRTHALIPHQLNFAQLLECMEKCHVVTTRFPAVQLEALFIKCTAPRWEKIPGVKTTTAGVSMPRGMTLHEFMELLVRIASIRGGGKSGLVADHLHLMMEECIYPNVHT</sequence>
<feature type="coiled-coil region" evidence="1">
    <location>
        <begin position="621"/>
        <end position="669"/>
    </location>
</feature>
<comment type="caution">
    <text evidence="2">The sequence shown here is derived from an EMBL/GenBank/DDBJ whole genome shotgun (WGS) entry which is preliminary data.</text>
</comment>
<organism evidence="2 3">
    <name type="scientific">Aphanomyces euteiches</name>
    <dbReference type="NCBI Taxonomy" id="100861"/>
    <lineage>
        <taxon>Eukaryota</taxon>
        <taxon>Sar</taxon>
        <taxon>Stramenopiles</taxon>
        <taxon>Oomycota</taxon>
        <taxon>Saprolegniomycetes</taxon>
        <taxon>Saprolegniales</taxon>
        <taxon>Verrucalvaceae</taxon>
        <taxon>Aphanomyces</taxon>
    </lineage>
</organism>
<keyword evidence="1" id="KW-0175">Coiled coil</keyword>
<dbReference type="VEuPathDB" id="FungiDB:AeMF1_005356"/>
<feature type="coiled-coil region" evidence="1">
    <location>
        <begin position="492"/>
        <end position="526"/>
    </location>
</feature>
<evidence type="ECO:0000256" key="1">
    <source>
        <dbReference type="SAM" id="Coils"/>
    </source>
</evidence>